<dbReference type="Pfam" id="PF10184">
    <property type="entry name" value="DUF2358"/>
    <property type="match status" value="1"/>
</dbReference>
<evidence type="ECO:0000313" key="2">
    <source>
        <dbReference type="Proteomes" id="UP000642094"/>
    </source>
</evidence>
<dbReference type="RefSeq" id="WP_190403803.1">
    <property type="nucleotide sequence ID" value="NZ_JACJQB010000025.1"/>
</dbReference>
<comment type="caution">
    <text evidence="1">The sequence shown here is derived from an EMBL/GenBank/DDBJ whole genome shotgun (WGS) entry which is preliminary data.</text>
</comment>
<dbReference type="InterPro" id="IPR018790">
    <property type="entry name" value="DUF2358"/>
</dbReference>
<accession>A0ABR7ZYD6</accession>
<dbReference type="PANTHER" id="PTHR34123:SF1">
    <property type="entry name" value="OS04G0578200 PROTEIN"/>
    <property type="match status" value="1"/>
</dbReference>
<dbReference type="PANTHER" id="PTHR34123">
    <property type="entry name" value="OS04G0578200 PROTEIN"/>
    <property type="match status" value="1"/>
</dbReference>
<dbReference type="Gene3D" id="3.10.450.50">
    <property type="match status" value="1"/>
</dbReference>
<dbReference type="InterPro" id="IPR032710">
    <property type="entry name" value="NTF2-like_dom_sf"/>
</dbReference>
<dbReference type="EMBL" id="JACJQB010000025">
    <property type="protein sequence ID" value="MBD2188963.1"/>
    <property type="molecule type" value="Genomic_DNA"/>
</dbReference>
<name>A0ABR7ZYD6_9CYAN</name>
<keyword evidence="2" id="KW-1185">Reference proteome</keyword>
<organism evidence="1 2">
    <name type="scientific">Pseudanabaena mucicola FACHB-723</name>
    <dbReference type="NCBI Taxonomy" id="2692860"/>
    <lineage>
        <taxon>Bacteria</taxon>
        <taxon>Bacillati</taxon>
        <taxon>Cyanobacteriota</taxon>
        <taxon>Cyanophyceae</taxon>
        <taxon>Pseudanabaenales</taxon>
        <taxon>Pseudanabaenaceae</taxon>
        <taxon>Pseudanabaena</taxon>
    </lineage>
</organism>
<gene>
    <name evidence="1" type="ORF">H6F41_12510</name>
</gene>
<evidence type="ECO:0000313" key="1">
    <source>
        <dbReference type="EMBL" id="MBD2188963.1"/>
    </source>
</evidence>
<dbReference type="SUPFAM" id="SSF54427">
    <property type="entry name" value="NTF2-like"/>
    <property type="match status" value="1"/>
</dbReference>
<reference evidence="1 2" key="1">
    <citation type="journal article" date="2020" name="ISME J.">
        <title>Comparative genomics reveals insights into cyanobacterial evolution and habitat adaptation.</title>
        <authorList>
            <person name="Chen M.Y."/>
            <person name="Teng W.K."/>
            <person name="Zhao L."/>
            <person name="Hu C.X."/>
            <person name="Zhou Y.K."/>
            <person name="Han B.P."/>
            <person name="Song L.R."/>
            <person name="Shu W.S."/>
        </authorList>
    </citation>
    <scope>NUCLEOTIDE SEQUENCE [LARGE SCALE GENOMIC DNA]</scope>
    <source>
        <strain evidence="1 2">FACHB-723</strain>
    </source>
</reference>
<dbReference type="Proteomes" id="UP000642094">
    <property type="component" value="Unassembled WGS sequence"/>
</dbReference>
<sequence length="141" mass="16697">MTTSKPNILDIIKADYAKFPAAQTYSIYSEDVYFKDPVYNFRGIKQYQKMIGFITFWFKNLKLELHDITRTDNLVKARWTMSWDAPLPWKPRISVTGWSDLTVNKFADTWGNGESDRELIISHVDYWECSKLDVIKQHFVF</sequence>
<proteinExistence type="predicted"/>
<protein>
    <submittedName>
        <fullName evidence="1">DUF2358 domain-containing protein</fullName>
    </submittedName>
</protein>